<reference evidence="1 2" key="1">
    <citation type="submission" date="2020-08" db="EMBL/GenBank/DDBJ databases">
        <title>Genomic Encyclopedia of Type Strains, Phase IV (KMG-IV): sequencing the most valuable type-strain genomes for metagenomic binning, comparative biology and taxonomic classification.</title>
        <authorList>
            <person name="Goeker M."/>
        </authorList>
    </citation>
    <scope>NUCLEOTIDE SEQUENCE [LARGE SCALE GENOMIC DNA]</scope>
    <source>
        <strain evidence="1 2">DSM 45385</strain>
    </source>
</reference>
<gene>
    <name evidence="1" type="ORF">HNR40_002207</name>
</gene>
<dbReference type="AlphaFoldDB" id="A0A7W8A1K7"/>
<organism evidence="1 2">
    <name type="scientific">Nonomuraea endophytica</name>
    <dbReference type="NCBI Taxonomy" id="714136"/>
    <lineage>
        <taxon>Bacteria</taxon>
        <taxon>Bacillati</taxon>
        <taxon>Actinomycetota</taxon>
        <taxon>Actinomycetes</taxon>
        <taxon>Streptosporangiales</taxon>
        <taxon>Streptosporangiaceae</taxon>
        <taxon>Nonomuraea</taxon>
    </lineage>
</organism>
<dbReference type="RefSeq" id="WP_184960307.1">
    <property type="nucleotide sequence ID" value="NZ_JACHIN010000002.1"/>
</dbReference>
<protein>
    <recommendedName>
        <fullName evidence="3">DUF1795 domain-containing protein</fullName>
    </recommendedName>
</protein>
<dbReference type="EMBL" id="JACHIN010000002">
    <property type="protein sequence ID" value="MBB5076743.1"/>
    <property type="molecule type" value="Genomic_DNA"/>
</dbReference>
<name>A0A7W8A1K7_9ACTN</name>
<sequence>MTVTVTWPNDVSPGLWPFRISVPDGWTAIEPPDALIAFLGPERHGSRPTVLVFGARLPDAQPLGDLAEQVLLDLGAGSVLRPVAEDGRAVVREAVVDVDGRAFRHVVLVTGRQDRSPNGLRTVHTLLGTQPAAEPDVLADILTSFTG</sequence>
<evidence type="ECO:0000313" key="2">
    <source>
        <dbReference type="Proteomes" id="UP000568380"/>
    </source>
</evidence>
<dbReference type="Proteomes" id="UP000568380">
    <property type="component" value="Unassembled WGS sequence"/>
</dbReference>
<proteinExistence type="predicted"/>
<keyword evidence="2" id="KW-1185">Reference proteome</keyword>
<accession>A0A7W8A1K7</accession>
<evidence type="ECO:0000313" key="1">
    <source>
        <dbReference type="EMBL" id="MBB5076743.1"/>
    </source>
</evidence>
<comment type="caution">
    <text evidence="1">The sequence shown here is derived from an EMBL/GenBank/DDBJ whole genome shotgun (WGS) entry which is preliminary data.</text>
</comment>
<evidence type="ECO:0008006" key="3">
    <source>
        <dbReference type="Google" id="ProtNLM"/>
    </source>
</evidence>